<gene>
    <name evidence="1" type="ORF">SH601_05135</name>
</gene>
<proteinExistence type="predicted"/>
<evidence type="ECO:0000313" key="1">
    <source>
        <dbReference type="EMBL" id="MDX8045368.1"/>
    </source>
</evidence>
<sequence>MKGIINVLLMIVIGSFLIHLLVDNESVSLIVNISGLLAMIILAIIARGIFARKSK</sequence>
<comment type="caution">
    <text evidence="1">The sequence shown here is derived from an EMBL/GenBank/DDBJ whole genome shotgun (WGS) entry which is preliminary data.</text>
</comment>
<organism evidence="1 2">
    <name type="scientific">Gracilibacillus pellucidus</name>
    <dbReference type="NCBI Taxonomy" id="3095368"/>
    <lineage>
        <taxon>Bacteria</taxon>
        <taxon>Bacillati</taxon>
        <taxon>Bacillota</taxon>
        <taxon>Bacilli</taxon>
        <taxon>Bacillales</taxon>
        <taxon>Bacillaceae</taxon>
        <taxon>Gracilibacillus</taxon>
    </lineage>
</organism>
<evidence type="ECO:0000313" key="2">
    <source>
        <dbReference type="Proteomes" id="UP001277972"/>
    </source>
</evidence>
<dbReference type="EMBL" id="JAWZSR010000002">
    <property type="protein sequence ID" value="MDX8045368.1"/>
    <property type="molecule type" value="Genomic_DNA"/>
</dbReference>
<accession>A0ACC6M3B0</accession>
<dbReference type="Proteomes" id="UP001277972">
    <property type="component" value="Unassembled WGS sequence"/>
</dbReference>
<keyword evidence="2" id="KW-1185">Reference proteome</keyword>
<reference evidence="1" key="1">
    <citation type="submission" date="2023-11" db="EMBL/GenBank/DDBJ databases">
        <title>Gracilibacillus pellucida a moderately halophilic bacterium isolated from saline soil in Xinjiang province.</title>
        <authorList>
            <person name="Zhang Z."/>
            <person name="Tan F."/>
            <person name="Wang Y."/>
            <person name="Xia M."/>
        </authorList>
    </citation>
    <scope>NUCLEOTIDE SEQUENCE</scope>
    <source>
        <strain evidence="1">S3-1-1</strain>
    </source>
</reference>
<protein>
    <submittedName>
        <fullName evidence="1">Uncharacterized protein</fullName>
    </submittedName>
</protein>
<name>A0ACC6M3B0_9BACI</name>